<keyword evidence="1" id="KW-0812">Transmembrane</keyword>
<name>A0A174YQS4_9FIRM</name>
<dbReference type="AlphaFoldDB" id="A0A174YQS4"/>
<keyword evidence="1" id="KW-0472">Membrane</keyword>
<keyword evidence="1" id="KW-1133">Transmembrane helix</keyword>
<accession>A0A174YQS4</accession>
<proteinExistence type="predicted"/>
<evidence type="ECO:0000313" key="2">
    <source>
        <dbReference type="EMBL" id="CUQ75039.1"/>
    </source>
</evidence>
<sequence length="256" mass="29952">MIKERHKHYIKILIIYTIVIAILIRTLPYTSRYFDNAVPCVSDFFLFFYDFPNNIFLCNLELVVAAFMIISIVRYEMSDFRVVLYSSMSKLWLNCVKKCTWISIVFPLINSVVLTGCALSYPSVINCNWLEEGSVARNFIPNGNITTENTFVIILICFLLDILRVQITILTICALHWIIRNPVADFIITYACIFTTYVSVLPFENFYRKMCLNQSDVYISGIYYADDVITPFIIWIDMILISWAVIKFYRKDMLKN</sequence>
<protein>
    <submittedName>
        <fullName evidence="2">Uncharacterized protein</fullName>
    </submittedName>
</protein>
<feature type="transmembrane region" description="Helical" evidence="1">
    <location>
        <begin position="99"/>
        <end position="121"/>
    </location>
</feature>
<feature type="transmembrane region" description="Helical" evidence="1">
    <location>
        <begin position="186"/>
        <end position="208"/>
    </location>
</feature>
<organism evidence="2 3">
    <name type="scientific">Lachnospira eligens</name>
    <dbReference type="NCBI Taxonomy" id="39485"/>
    <lineage>
        <taxon>Bacteria</taxon>
        <taxon>Bacillati</taxon>
        <taxon>Bacillota</taxon>
        <taxon>Clostridia</taxon>
        <taxon>Lachnospirales</taxon>
        <taxon>Lachnospiraceae</taxon>
        <taxon>Lachnospira</taxon>
    </lineage>
</organism>
<feature type="transmembrane region" description="Helical" evidence="1">
    <location>
        <begin position="151"/>
        <end position="179"/>
    </location>
</feature>
<feature type="transmembrane region" description="Helical" evidence="1">
    <location>
        <begin position="51"/>
        <end position="73"/>
    </location>
</feature>
<gene>
    <name evidence="2" type="ORF">ERS852490_00289</name>
</gene>
<reference evidence="2 3" key="1">
    <citation type="submission" date="2015-09" db="EMBL/GenBank/DDBJ databases">
        <authorList>
            <consortium name="Pathogen Informatics"/>
        </authorList>
    </citation>
    <scope>NUCLEOTIDE SEQUENCE [LARGE SCALE GENOMIC DNA]</scope>
    <source>
        <strain evidence="2 3">2789STDY5834875</strain>
    </source>
</reference>
<feature type="transmembrane region" description="Helical" evidence="1">
    <location>
        <begin position="228"/>
        <end position="246"/>
    </location>
</feature>
<dbReference type="EMBL" id="CZBU01000001">
    <property type="protein sequence ID" value="CUQ75039.1"/>
    <property type="molecule type" value="Genomic_DNA"/>
</dbReference>
<dbReference type="Proteomes" id="UP000095621">
    <property type="component" value="Unassembled WGS sequence"/>
</dbReference>
<evidence type="ECO:0000313" key="3">
    <source>
        <dbReference type="Proteomes" id="UP000095621"/>
    </source>
</evidence>
<evidence type="ECO:0000256" key="1">
    <source>
        <dbReference type="SAM" id="Phobius"/>
    </source>
</evidence>
<dbReference type="RefSeq" id="WP_055214199.1">
    <property type="nucleotide sequence ID" value="NZ_CZBU01000001.1"/>
</dbReference>
<feature type="transmembrane region" description="Helical" evidence="1">
    <location>
        <begin position="12"/>
        <end position="31"/>
    </location>
</feature>